<evidence type="ECO:0000256" key="2">
    <source>
        <dbReference type="ARBA" id="ARBA00004141"/>
    </source>
</evidence>
<dbReference type="PANTHER" id="PTHR13145">
    <property type="entry name" value="SSM4 PROTEIN"/>
    <property type="match status" value="1"/>
</dbReference>
<evidence type="ECO:0000256" key="8">
    <source>
        <dbReference type="ARBA" id="ARBA00022989"/>
    </source>
</evidence>
<dbReference type="Proteomes" id="UP001642484">
    <property type="component" value="Unassembled WGS sequence"/>
</dbReference>
<proteinExistence type="predicted"/>
<comment type="catalytic activity">
    <reaction evidence="1">
        <text>S-ubiquitinyl-[E2 ubiquitin-conjugating enzyme]-L-cysteine + [acceptor protein]-L-lysine = [E2 ubiquitin-conjugating enzyme]-L-cysteine + N(6)-ubiquitinyl-[acceptor protein]-L-lysine.</text>
        <dbReference type="EC" id="2.3.2.27"/>
    </reaction>
</comment>
<keyword evidence="9 10" id="KW-0472">Membrane</keyword>
<protein>
    <recommendedName>
        <fullName evidence="4">RING-type E3 ubiquitin transferase</fullName>
        <ecNumber evidence="4">2.3.2.27</ecNumber>
    </recommendedName>
</protein>
<keyword evidence="12" id="KW-1185">Reference proteome</keyword>
<feature type="transmembrane region" description="Helical" evidence="10">
    <location>
        <begin position="161"/>
        <end position="182"/>
    </location>
</feature>
<evidence type="ECO:0000313" key="11">
    <source>
        <dbReference type="EMBL" id="CAK9010291.1"/>
    </source>
</evidence>
<feature type="transmembrane region" description="Helical" evidence="10">
    <location>
        <begin position="50"/>
        <end position="75"/>
    </location>
</feature>
<accession>A0ABP0J7F2</accession>
<feature type="transmembrane region" description="Helical" evidence="10">
    <location>
        <begin position="375"/>
        <end position="393"/>
    </location>
</feature>
<keyword evidence="7" id="KW-0833">Ubl conjugation pathway</keyword>
<evidence type="ECO:0000256" key="9">
    <source>
        <dbReference type="ARBA" id="ARBA00023136"/>
    </source>
</evidence>
<evidence type="ECO:0000256" key="1">
    <source>
        <dbReference type="ARBA" id="ARBA00000900"/>
    </source>
</evidence>
<keyword evidence="5" id="KW-0808">Transferase</keyword>
<dbReference type="EC" id="2.3.2.27" evidence="4"/>
<evidence type="ECO:0000256" key="3">
    <source>
        <dbReference type="ARBA" id="ARBA00004906"/>
    </source>
</evidence>
<sequence length="620" mass="68983">VLFMLLLGAAAGHNSRSGQALRTLVSIAQTQLCNCASEGWWRLQRLSVAILQWVVFPAYVGHLVLCFLCGPVLHLSQHDRASIMNANPLISLVMQLFIGYVHLWGFAFMEGCIASVLLPEAIRRASVNFFVGAINCHRRLFGTMSEEGGANDSLPMPPHWATLKLGLVHVALHTPMVFTMWYMPAYLLDRLFGDALFPILLEHAGDALEGLHRRDPVFLSTSTSHMSRTSQAAPGKVSAGEGQSLFVLELLQLYVLVLQCIRILETSPVMTKLISALLRCGLRFVGLGHFLVGEPAAASSNEPSTDPDFSRAECSSKEKRPWVYWATWGKALGVAGILVLCCWSVMALVMALPLALGRLIVRCILSSQAKPISDFLPLSMGVVVASAWVLVMVKLGEALPRILEQASALRRRRFLHILTCGLSAFGLVLAVLLVLPLGFGTLLLRLLLPLKVQSVLQVPIVFLATDCWSVGLILTKVLWRLVQSDMIMHRLHQEIMSVWNEAQGSLTYLFFNLRSHWRIWRTAVLPMLEAIVFHLVFPLTAVLTLLQFAGAGQEYLKAALLMYCYHIVLVVRITLCALPRGRTWLREVRQQIFDSKYLISTELQNYHQETDSPESKEDSS</sequence>
<comment type="caution">
    <text evidence="11">The sequence shown here is derived from an EMBL/GenBank/DDBJ whole genome shotgun (WGS) entry which is preliminary data.</text>
</comment>
<comment type="pathway">
    <text evidence="3">Protein modification; protein ubiquitination.</text>
</comment>
<organism evidence="11 12">
    <name type="scientific">Durusdinium trenchii</name>
    <dbReference type="NCBI Taxonomy" id="1381693"/>
    <lineage>
        <taxon>Eukaryota</taxon>
        <taxon>Sar</taxon>
        <taxon>Alveolata</taxon>
        <taxon>Dinophyceae</taxon>
        <taxon>Suessiales</taxon>
        <taxon>Symbiodiniaceae</taxon>
        <taxon>Durusdinium</taxon>
    </lineage>
</organism>
<feature type="transmembrane region" description="Helical" evidence="10">
    <location>
        <begin position="455"/>
        <end position="479"/>
    </location>
</feature>
<reference evidence="11 12" key="1">
    <citation type="submission" date="2024-02" db="EMBL/GenBank/DDBJ databases">
        <authorList>
            <person name="Chen Y."/>
            <person name="Shah S."/>
            <person name="Dougan E. K."/>
            <person name="Thang M."/>
            <person name="Chan C."/>
        </authorList>
    </citation>
    <scope>NUCLEOTIDE SEQUENCE [LARGE SCALE GENOMIC DNA]</scope>
</reference>
<evidence type="ECO:0000256" key="6">
    <source>
        <dbReference type="ARBA" id="ARBA00022692"/>
    </source>
</evidence>
<feature type="non-terminal residue" evidence="11">
    <location>
        <position position="1"/>
    </location>
</feature>
<keyword evidence="8 10" id="KW-1133">Transmembrane helix</keyword>
<evidence type="ECO:0000256" key="5">
    <source>
        <dbReference type="ARBA" id="ARBA00022679"/>
    </source>
</evidence>
<feature type="transmembrane region" description="Helical" evidence="10">
    <location>
        <begin position="523"/>
        <end position="546"/>
    </location>
</feature>
<feature type="transmembrane region" description="Helical" evidence="10">
    <location>
        <begin position="331"/>
        <end position="355"/>
    </location>
</feature>
<comment type="subcellular location">
    <subcellularLocation>
        <location evidence="2">Membrane</location>
        <topology evidence="2">Multi-pass membrane protein</topology>
    </subcellularLocation>
</comment>
<evidence type="ECO:0000256" key="7">
    <source>
        <dbReference type="ARBA" id="ARBA00022786"/>
    </source>
</evidence>
<feature type="transmembrane region" description="Helical" evidence="10">
    <location>
        <begin position="414"/>
        <end position="435"/>
    </location>
</feature>
<evidence type="ECO:0000256" key="10">
    <source>
        <dbReference type="SAM" id="Phobius"/>
    </source>
</evidence>
<evidence type="ECO:0000313" key="12">
    <source>
        <dbReference type="Proteomes" id="UP001642484"/>
    </source>
</evidence>
<dbReference type="PANTHER" id="PTHR13145:SF0">
    <property type="entry name" value="E3 UBIQUITIN-PROTEIN LIGASE MARCHF6"/>
    <property type="match status" value="1"/>
</dbReference>
<feature type="transmembrane region" description="Helical" evidence="10">
    <location>
        <begin position="96"/>
        <end position="118"/>
    </location>
</feature>
<gene>
    <name evidence="11" type="ORF">CCMP2556_LOCUS10013</name>
</gene>
<dbReference type="EMBL" id="CAXAMN010004625">
    <property type="protein sequence ID" value="CAK9010291.1"/>
    <property type="molecule type" value="Genomic_DNA"/>
</dbReference>
<name>A0ABP0J7F2_9DINO</name>
<feature type="transmembrane region" description="Helical" evidence="10">
    <location>
        <begin position="558"/>
        <end position="578"/>
    </location>
</feature>
<evidence type="ECO:0000256" key="4">
    <source>
        <dbReference type="ARBA" id="ARBA00012483"/>
    </source>
</evidence>
<keyword evidence="6 10" id="KW-0812">Transmembrane</keyword>